<reference evidence="3 4" key="1">
    <citation type="submission" date="2013-07" db="EMBL/GenBank/DDBJ databases">
        <title>The Genome Sequence of Cryptococcus heveanensis BCC8398.</title>
        <authorList>
            <consortium name="The Broad Institute Genome Sequencing Platform"/>
            <person name="Cuomo C."/>
            <person name="Litvintseva A."/>
            <person name="Chen Y."/>
            <person name="Heitman J."/>
            <person name="Sun S."/>
            <person name="Springer D."/>
            <person name="Dromer F."/>
            <person name="Young S.K."/>
            <person name="Zeng Q."/>
            <person name="Gargeya S."/>
            <person name="Fitzgerald M."/>
            <person name="Abouelleil A."/>
            <person name="Alvarado L."/>
            <person name="Berlin A.M."/>
            <person name="Chapman S.B."/>
            <person name="Dewar J."/>
            <person name="Goldberg J."/>
            <person name="Griggs A."/>
            <person name="Gujja S."/>
            <person name="Hansen M."/>
            <person name="Howarth C."/>
            <person name="Imamovic A."/>
            <person name="Larimer J."/>
            <person name="McCowan C."/>
            <person name="Murphy C."/>
            <person name="Pearson M."/>
            <person name="Priest M."/>
            <person name="Roberts A."/>
            <person name="Saif S."/>
            <person name="Shea T."/>
            <person name="Sykes S."/>
            <person name="Wortman J."/>
            <person name="Nusbaum C."/>
            <person name="Birren B."/>
        </authorList>
    </citation>
    <scope>NUCLEOTIDE SEQUENCE [LARGE SCALE GENOMIC DNA]</scope>
    <source>
        <strain evidence="3 4">BCC8398</strain>
    </source>
</reference>
<accession>A0A1B9H4B1</accession>
<keyword evidence="4" id="KW-1185">Reference proteome</keyword>
<gene>
    <name evidence="3" type="ORF">I316_00330</name>
</gene>
<sequence>MAETTSQAARGQEHDPSSEVTDNINRRQAGSSAASAPTVQSGFPEASGITSPSAVYNVTRATRTTTGDMTVPIGTEDPLFGQASPDRSSDIAYGSPGSQIVGYRTARGEAMEMVPVSSRGGHFADTNTIPRSGTTLTYSHRAYEDGDPNDTCTCPETCDECTKSCFGICETCLTGVKRCAMGKEGNDVSRTCRRKTWGIAGALGLVVLASGLAIKYGGNDDSGSNSNSGQ</sequence>
<evidence type="ECO:0000313" key="4">
    <source>
        <dbReference type="Proteomes" id="UP000092666"/>
    </source>
</evidence>
<dbReference type="AlphaFoldDB" id="A0A1B9H4B1"/>
<evidence type="ECO:0000256" key="2">
    <source>
        <dbReference type="SAM" id="Phobius"/>
    </source>
</evidence>
<feature type="compositionally biased region" description="Polar residues" evidence="1">
    <location>
        <begin position="18"/>
        <end position="41"/>
    </location>
</feature>
<evidence type="ECO:0000256" key="1">
    <source>
        <dbReference type="SAM" id="MobiDB-lite"/>
    </source>
</evidence>
<keyword evidence="2" id="KW-1133">Transmembrane helix</keyword>
<keyword evidence="2" id="KW-0472">Membrane</keyword>
<dbReference type="EMBL" id="KI669492">
    <property type="protein sequence ID" value="OCF38106.1"/>
    <property type="molecule type" value="Genomic_DNA"/>
</dbReference>
<reference evidence="4" key="2">
    <citation type="submission" date="2013-12" db="EMBL/GenBank/DDBJ databases">
        <title>Evolution of pathogenesis and genome organization in the Tremellales.</title>
        <authorList>
            <person name="Cuomo C."/>
            <person name="Litvintseva A."/>
            <person name="Heitman J."/>
            <person name="Chen Y."/>
            <person name="Sun S."/>
            <person name="Springer D."/>
            <person name="Dromer F."/>
            <person name="Young S."/>
            <person name="Zeng Q."/>
            <person name="Chapman S."/>
            <person name="Gujja S."/>
            <person name="Saif S."/>
            <person name="Birren B."/>
        </authorList>
    </citation>
    <scope>NUCLEOTIDE SEQUENCE [LARGE SCALE GENOMIC DNA]</scope>
    <source>
        <strain evidence="4">BCC8398</strain>
    </source>
</reference>
<keyword evidence="2" id="KW-0812">Transmembrane</keyword>
<evidence type="ECO:0000313" key="3">
    <source>
        <dbReference type="EMBL" id="OCF38106.1"/>
    </source>
</evidence>
<feature type="transmembrane region" description="Helical" evidence="2">
    <location>
        <begin position="197"/>
        <end position="218"/>
    </location>
</feature>
<name>A0A1B9H4B1_9TREE</name>
<dbReference type="Proteomes" id="UP000092666">
    <property type="component" value="Unassembled WGS sequence"/>
</dbReference>
<proteinExistence type="predicted"/>
<protein>
    <submittedName>
        <fullName evidence="3">Uncharacterized protein</fullName>
    </submittedName>
</protein>
<feature type="region of interest" description="Disordered" evidence="1">
    <location>
        <begin position="1"/>
        <end position="50"/>
    </location>
</feature>
<organism evidence="3 4">
    <name type="scientific">Kwoniella heveanensis BCC8398</name>
    <dbReference type="NCBI Taxonomy" id="1296120"/>
    <lineage>
        <taxon>Eukaryota</taxon>
        <taxon>Fungi</taxon>
        <taxon>Dikarya</taxon>
        <taxon>Basidiomycota</taxon>
        <taxon>Agaricomycotina</taxon>
        <taxon>Tremellomycetes</taxon>
        <taxon>Tremellales</taxon>
        <taxon>Cryptococcaceae</taxon>
        <taxon>Kwoniella</taxon>
    </lineage>
</organism>